<dbReference type="EMBL" id="JAUCMX010000029">
    <property type="protein sequence ID" value="KAK3507208.1"/>
    <property type="molecule type" value="Genomic_DNA"/>
</dbReference>
<feature type="compositionally biased region" description="Acidic residues" evidence="1">
    <location>
        <begin position="212"/>
        <end position="224"/>
    </location>
</feature>
<protein>
    <submittedName>
        <fullName evidence="2">Uncharacterized protein</fullName>
    </submittedName>
</protein>
<feature type="compositionally biased region" description="Basic and acidic residues" evidence="1">
    <location>
        <begin position="1"/>
        <end position="11"/>
    </location>
</feature>
<feature type="compositionally biased region" description="Polar residues" evidence="1">
    <location>
        <begin position="14"/>
        <end position="24"/>
    </location>
</feature>
<feature type="region of interest" description="Disordered" evidence="1">
    <location>
        <begin position="199"/>
        <end position="224"/>
    </location>
</feature>
<evidence type="ECO:0000313" key="2">
    <source>
        <dbReference type="EMBL" id="KAK3507208.1"/>
    </source>
</evidence>
<evidence type="ECO:0000256" key="1">
    <source>
        <dbReference type="SAM" id="MobiDB-lite"/>
    </source>
</evidence>
<dbReference type="AlphaFoldDB" id="A0AAE0PS51"/>
<accession>A0AAE0PS51</accession>
<reference evidence="2" key="1">
    <citation type="submission" date="2023-06" db="EMBL/GenBank/DDBJ databases">
        <title>Male Hemibagrus guttatus genome.</title>
        <authorList>
            <person name="Bian C."/>
        </authorList>
    </citation>
    <scope>NUCLEOTIDE SEQUENCE</scope>
    <source>
        <strain evidence="2">Male_cb2023</strain>
        <tissue evidence="2">Muscle</tissue>
    </source>
</reference>
<comment type="caution">
    <text evidence="2">The sequence shown here is derived from an EMBL/GenBank/DDBJ whole genome shotgun (WGS) entry which is preliminary data.</text>
</comment>
<evidence type="ECO:0000313" key="3">
    <source>
        <dbReference type="Proteomes" id="UP001274896"/>
    </source>
</evidence>
<sequence length="325" mass="35655">MAGTRKLDRALDGTQPTVPRTSELGSGPNGANPGKARMQPITRWHHGKSSGQLKCDEQGRFCLDWAALQCAACCNMMSTLEVQHDNVEPCCMDIDWRINLEMTRPAAKILARANFYYVEATWLADKSFGFPYDTSIEDCFTGIQSVSGRVTEMVSCNRVETSIIVALEDYVQTFKKVTGTYLHVAADGQLDTCPWEQKDIESPHSEAQSQADSEESEETPEEVEVPFISCHLTERAVSEMGVKLPALLQVFAAGVKPDVIFCWCSSSTSRSVWKLVPMVLAGAGAEPGRHWRAGGVGPGVRQGFGGPTVIWLHSELPGNRTYSPH</sequence>
<gene>
    <name evidence="2" type="ORF">QTP70_010200</name>
</gene>
<organism evidence="2 3">
    <name type="scientific">Hemibagrus guttatus</name>
    <dbReference type="NCBI Taxonomy" id="175788"/>
    <lineage>
        <taxon>Eukaryota</taxon>
        <taxon>Metazoa</taxon>
        <taxon>Chordata</taxon>
        <taxon>Craniata</taxon>
        <taxon>Vertebrata</taxon>
        <taxon>Euteleostomi</taxon>
        <taxon>Actinopterygii</taxon>
        <taxon>Neopterygii</taxon>
        <taxon>Teleostei</taxon>
        <taxon>Ostariophysi</taxon>
        <taxon>Siluriformes</taxon>
        <taxon>Bagridae</taxon>
        <taxon>Hemibagrus</taxon>
    </lineage>
</organism>
<keyword evidence="3" id="KW-1185">Reference proteome</keyword>
<proteinExistence type="predicted"/>
<dbReference type="Proteomes" id="UP001274896">
    <property type="component" value="Unassembled WGS sequence"/>
</dbReference>
<feature type="region of interest" description="Disordered" evidence="1">
    <location>
        <begin position="1"/>
        <end position="35"/>
    </location>
</feature>
<name>A0AAE0PS51_9TELE</name>